<comment type="subcellular location">
    <subcellularLocation>
        <location evidence="1">Membrane</location>
    </subcellularLocation>
</comment>
<dbReference type="GO" id="GO:0046933">
    <property type="term" value="F:proton-transporting ATP synthase activity, rotational mechanism"/>
    <property type="evidence" value="ECO:0007669"/>
    <property type="project" value="InterPro"/>
</dbReference>
<dbReference type="EMBL" id="PKPP01002688">
    <property type="protein sequence ID" value="PWA73734.1"/>
    <property type="molecule type" value="Genomic_DNA"/>
</dbReference>
<feature type="compositionally biased region" description="Low complexity" evidence="9">
    <location>
        <begin position="28"/>
        <end position="60"/>
    </location>
</feature>
<sequence>MDAISTTVPSINLPKPHPKTTLHHHLKPPLLHHFTTTTKPPTSLSSTKPTTTTTHHISTPPHLPPPSTPTIKTLHNPVTGYAAALLDHALCTNSLDAVHKDVKKLLKWLKCNEMLKSVMGDASVGEGVKGMVIKEVVEKVKMRKQVVALVKMLVAKSKSGMVVGVMEEFERIYWELNNSKRAVLQI</sequence>
<organism evidence="10 11">
    <name type="scientific">Artemisia annua</name>
    <name type="common">Sweet wormwood</name>
    <dbReference type="NCBI Taxonomy" id="35608"/>
    <lineage>
        <taxon>Eukaryota</taxon>
        <taxon>Viridiplantae</taxon>
        <taxon>Streptophyta</taxon>
        <taxon>Embryophyta</taxon>
        <taxon>Tracheophyta</taxon>
        <taxon>Spermatophyta</taxon>
        <taxon>Magnoliopsida</taxon>
        <taxon>eudicotyledons</taxon>
        <taxon>Gunneridae</taxon>
        <taxon>Pentapetalae</taxon>
        <taxon>asterids</taxon>
        <taxon>campanulids</taxon>
        <taxon>Asterales</taxon>
        <taxon>Asteraceae</taxon>
        <taxon>Asteroideae</taxon>
        <taxon>Anthemideae</taxon>
        <taxon>Artemisiinae</taxon>
        <taxon>Artemisia</taxon>
    </lineage>
</organism>
<dbReference type="OrthoDB" id="1262810at2759"/>
<keyword evidence="8" id="KW-0066">ATP synthesis</keyword>
<dbReference type="PANTHER" id="PTHR11910">
    <property type="entry name" value="ATP SYNTHASE DELTA CHAIN"/>
    <property type="match status" value="1"/>
</dbReference>
<evidence type="ECO:0000256" key="5">
    <source>
        <dbReference type="ARBA" id="ARBA00022781"/>
    </source>
</evidence>
<dbReference type="STRING" id="35608.A0A2U1NJN9"/>
<evidence type="ECO:0000256" key="7">
    <source>
        <dbReference type="ARBA" id="ARBA00023136"/>
    </source>
</evidence>
<evidence type="ECO:0000256" key="8">
    <source>
        <dbReference type="ARBA" id="ARBA00023310"/>
    </source>
</evidence>
<protein>
    <submittedName>
        <fullName evidence="10">ATP synthase subunit delta, chloroplastic</fullName>
    </submittedName>
</protein>
<reference evidence="10 11" key="1">
    <citation type="journal article" date="2018" name="Mol. Plant">
        <title>The genome of Artemisia annua provides insight into the evolution of Asteraceae family and artemisinin biosynthesis.</title>
        <authorList>
            <person name="Shen Q."/>
            <person name="Zhang L."/>
            <person name="Liao Z."/>
            <person name="Wang S."/>
            <person name="Yan T."/>
            <person name="Shi P."/>
            <person name="Liu M."/>
            <person name="Fu X."/>
            <person name="Pan Q."/>
            <person name="Wang Y."/>
            <person name="Lv Z."/>
            <person name="Lu X."/>
            <person name="Zhang F."/>
            <person name="Jiang W."/>
            <person name="Ma Y."/>
            <person name="Chen M."/>
            <person name="Hao X."/>
            <person name="Li L."/>
            <person name="Tang Y."/>
            <person name="Lv G."/>
            <person name="Zhou Y."/>
            <person name="Sun X."/>
            <person name="Brodelius P.E."/>
            <person name="Rose J.K.C."/>
            <person name="Tang K."/>
        </authorList>
    </citation>
    <scope>NUCLEOTIDE SEQUENCE [LARGE SCALE GENOMIC DNA]</scope>
    <source>
        <strain evidence="11">cv. Huhao1</strain>
        <tissue evidence="10">Leaf</tissue>
    </source>
</reference>
<feature type="compositionally biased region" description="Polar residues" evidence="9">
    <location>
        <begin position="1"/>
        <end position="10"/>
    </location>
</feature>
<evidence type="ECO:0000256" key="2">
    <source>
        <dbReference type="ARBA" id="ARBA00007046"/>
    </source>
</evidence>
<accession>A0A2U1NJN9</accession>
<evidence type="ECO:0000256" key="9">
    <source>
        <dbReference type="SAM" id="MobiDB-lite"/>
    </source>
</evidence>
<keyword evidence="7" id="KW-0472">Membrane</keyword>
<dbReference type="SUPFAM" id="SSF47928">
    <property type="entry name" value="N-terminal domain of the delta subunit of the F1F0-ATP synthase"/>
    <property type="match status" value="1"/>
</dbReference>
<dbReference type="Proteomes" id="UP000245207">
    <property type="component" value="Unassembled WGS sequence"/>
</dbReference>
<dbReference type="Gene3D" id="1.10.520.20">
    <property type="entry name" value="N-terminal domain of the delta subunit of the F1F0-ATP synthase"/>
    <property type="match status" value="1"/>
</dbReference>
<keyword evidence="4" id="KW-0813">Transport</keyword>
<evidence type="ECO:0000313" key="11">
    <source>
        <dbReference type="Proteomes" id="UP000245207"/>
    </source>
</evidence>
<evidence type="ECO:0000256" key="6">
    <source>
        <dbReference type="ARBA" id="ARBA00023065"/>
    </source>
</evidence>
<feature type="region of interest" description="Disordered" evidence="9">
    <location>
        <begin position="1"/>
        <end position="69"/>
    </location>
</feature>
<dbReference type="InterPro" id="IPR026015">
    <property type="entry name" value="ATP_synth_OSCP/delta_N_sf"/>
</dbReference>
<evidence type="ECO:0000256" key="4">
    <source>
        <dbReference type="ARBA" id="ARBA00022448"/>
    </source>
</evidence>
<comment type="subunit">
    <text evidence="3">F-type ATPases have 2 components, CF(1) - the catalytic core - and CF(0) - the membrane proton channel. CF(1) has five subunits: alpha(3), beta(3), gamma(1), delta(1), epsilon(1). CF(0) has three main subunits: a, b and c.</text>
</comment>
<dbReference type="InterPro" id="IPR000711">
    <property type="entry name" value="ATPase_OSCP/dsu"/>
</dbReference>
<dbReference type="AlphaFoldDB" id="A0A2U1NJN9"/>
<name>A0A2U1NJN9_ARTAN</name>
<dbReference type="Pfam" id="PF00213">
    <property type="entry name" value="OSCP"/>
    <property type="match status" value="1"/>
</dbReference>
<evidence type="ECO:0000256" key="1">
    <source>
        <dbReference type="ARBA" id="ARBA00004370"/>
    </source>
</evidence>
<keyword evidence="6" id="KW-0406">Ion transport</keyword>
<keyword evidence="5" id="KW-0375">Hydrogen ion transport</keyword>
<comment type="similarity">
    <text evidence="2">Belongs to the ATPase delta chain family.</text>
</comment>
<keyword evidence="11" id="KW-1185">Reference proteome</keyword>
<feature type="compositionally biased region" description="Basic residues" evidence="9">
    <location>
        <begin position="16"/>
        <end position="27"/>
    </location>
</feature>
<proteinExistence type="inferred from homology"/>
<comment type="caution">
    <text evidence="10">The sequence shown here is derived from an EMBL/GenBank/DDBJ whole genome shotgun (WGS) entry which is preliminary data.</text>
</comment>
<evidence type="ECO:0000313" key="10">
    <source>
        <dbReference type="EMBL" id="PWA73734.1"/>
    </source>
</evidence>
<dbReference type="GO" id="GO:0016020">
    <property type="term" value="C:membrane"/>
    <property type="evidence" value="ECO:0007669"/>
    <property type="project" value="UniProtKB-SubCell"/>
</dbReference>
<gene>
    <name evidence="10" type="ORF">CTI12_AA251520</name>
</gene>
<evidence type="ECO:0000256" key="3">
    <source>
        <dbReference type="ARBA" id="ARBA00011648"/>
    </source>
</evidence>